<keyword evidence="7" id="KW-0997">Cell inner membrane</keyword>
<evidence type="ECO:0000256" key="5">
    <source>
        <dbReference type="ARBA" id="ARBA00023239"/>
    </source>
</evidence>
<dbReference type="Proteomes" id="UP000243900">
    <property type="component" value="Unassembled WGS sequence"/>
</dbReference>
<dbReference type="Gene3D" id="3.30.1490.480">
    <property type="entry name" value="Endolytic murein transglycosylase"/>
    <property type="match status" value="1"/>
</dbReference>
<feature type="site" description="Important for catalytic activity" evidence="7">
    <location>
        <position position="220"/>
    </location>
</feature>
<evidence type="ECO:0000256" key="6">
    <source>
        <dbReference type="ARBA" id="ARBA00023316"/>
    </source>
</evidence>
<dbReference type="GO" id="GO:0008932">
    <property type="term" value="F:lytic endotransglycosylase activity"/>
    <property type="evidence" value="ECO:0007669"/>
    <property type="project" value="UniProtKB-UniRule"/>
</dbReference>
<keyword evidence="9" id="KW-1185">Reference proteome</keyword>
<gene>
    <name evidence="7 8" type="primary">mltG</name>
    <name evidence="8" type="ORF">C5O18_01600</name>
</gene>
<comment type="caution">
    <text evidence="8">The sequence shown here is derived from an EMBL/GenBank/DDBJ whole genome shotgun (WGS) entry which is preliminary data.</text>
</comment>
<dbReference type="CDD" id="cd08010">
    <property type="entry name" value="MltG_like"/>
    <property type="match status" value="1"/>
</dbReference>
<dbReference type="GO" id="GO:0009252">
    <property type="term" value="P:peptidoglycan biosynthetic process"/>
    <property type="evidence" value="ECO:0007669"/>
    <property type="project" value="UniProtKB-UniRule"/>
</dbReference>
<evidence type="ECO:0000256" key="7">
    <source>
        <dbReference type="HAMAP-Rule" id="MF_02065"/>
    </source>
</evidence>
<evidence type="ECO:0000313" key="9">
    <source>
        <dbReference type="Proteomes" id="UP000243900"/>
    </source>
</evidence>
<keyword evidence="1 7" id="KW-1003">Cell membrane</keyword>
<evidence type="ECO:0000256" key="1">
    <source>
        <dbReference type="ARBA" id="ARBA00022475"/>
    </source>
</evidence>
<dbReference type="OrthoDB" id="9814591at2"/>
<comment type="function">
    <text evidence="7">Functions as a peptidoglycan terminase that cleaves nascent peptidoglycan strands endolytically to terminate their elongation.</text>
</comment>
<dbReference type="EC" id="4.2.2.29" evidence="7"/>
<reference evidence="9" key="1">
    <citation type="submission" date="2018-02" db="EMBL/GenBank/DDBJ databases">
        <title>Genome sequencing of Solimonas sp. HR-BB.</title>
        <authorList>
            <person name="Lee Y."/>
            <person name="Jeon C.O."/>
        </authorList>
    </citation>
    <scope>NUCLEOTIDE SEQUENCE [LARGE SCALE GENOMIC DNA]</scope>
    <source>
        <strain evidence="9">HR-E</strain>
    </source>
</reference>
<dbReference type="GO" id="GO:0005886">
    <property type="term" value="C:plasma membrane"/>
    <property type="evidence" value="ECO:0007669"/>
    <property type="project" value="UniProtKB-UniRule"/>
</dbReference>
<dbReference type="HAMAP" id="MF_02065">
    <property type="entry name" value="MltG"/>
    <property type="match status" value="1"/>
</dbReference>
<dbReference type="PANTHER" id="PTHR30518">
    <property type="entry name" value="ENDOLYTIC MUREIN TRANSGLYCOSYLASE"/>
    <property type="match status" value="1"/>
</dbReference>
<evidence type="ECO:0000256" key="4">
    <source>
        <dbReference type="ARBA" id="ARBA00023136"/>
    </source>
</evidence>
<sequence>MTRSRSARPRTRRRLLLWLVLLLIAVPAYRIFLQSFDLPVDGHRLKVPRGSTWTSVAEQLSAEGFISHPVTLKLWLALRPGDEVLRSGVFILRAPMTLDQLVRRLAEAPDGTPPLVLIEGTRFRDLRAQLAAREDVRQTMGTLGDEEVLAAIGADEKHPEGLFAPDTYVIDEGDRDIDILRRLYLRQQRILAEEWAARASGLPYDSAYEALIMASIIEKETGISDERAQVSGVFVRRLRKGMRLQTDPTVIYGAGEAYRGNITRAHLRDANPYNTYRINGLPPTPIAMPGRASIHAALHPADGDALFFVADRNGRHVFSATLEEHNRAVKRYYQR</sequence>
<proteinExistence type="inferred from homology"/>
<evidence type="ECO:0000256" key="3">
    <source>
        <dbReference type="ARBA" id="ARBA00022989"/>
    </source>
</evidence>
<organism evidence="8 9">
    <name type="scientific">Amnimonas aquatica</name>
    <dbReference type="NCBI Taxonomy" id="2094561"/>
    <lineage>
        <taxon>Bacteria</taxon>
        <taxon>Pseudomonadati</taxon>
        <taxon>Pseudomonadota</taxon>
        <taxon>Gammaproteobacteria</taxon>
        <taxon>Moraxellales</taxon>
        <taxon>Moraxellaceae</taxon>
        <taxon>Amnimonas</taxon>
    </lineage>
</organism>
<protein>
    <recommendedName>
        <fullName evidence="7">Endolytic murein transglycosylase</fullName>
        <ecNumber evidence="7">4.2.2.29</ecNumber>
    </recommendedName>
    <alternativeName>
        <fullName evidence="7">Peptidoglycan lytic transglycosylase</fullName>
    </alternativeName>
    <alternativeName>
        <fullName evidence="7">Peptidoglycan polymerization terminase</fullName>
    </alternativeName>
</protein>
<keyword evidence="3 7" id="KW-1133">Transmembrane helix</keyword>
<comment type="catalytic activity">
    <reaction evidence="7">
        <text>a peptidoglycan chain = a peptidoglycan chain with N-acetyl-1,6-anhydromuramyl-[peptide] at the reducing end + a peptidoglycan chain with N-acetylglucosamine at the non-reducing end.</text>
        <dbReference type="EC" id="4.2.2.29"/>
    </reaction>
</comment>
<evidence type="ECO:0000256" key="2">
    <source>
        <dbReference type="ARBA" id="ARBA00022692"/>
    </source>
</evidence>
<keyword evidence="4 7" id="KW-0472">Membrane</keyword>
<dbReference type="GO" id="GO:0071555">
    <property type="term" value="P:cell wall organization"/>
    <property type="evidence" value="ECO:0007669"/>
    <property type="project" value="UniProtKB-KW"/>
</dbReference>
<keyword evidence="2 7" id="KW-0812">Transmembrane</keyword>
<dbReference type="NCBIfam" id="TIGR00247">
    <property type="entry name" value="endolytic transglycosylase MltG"/>
    <property type="match status" value="1"/>
</dbReference>
<dbReference type="EMBL" id="PTQZ01000015">
    <property type="protein sequence ID" value="PQA50899.1"/>
    <property type="molecule type" value="Genomic_DNA"/>
</dbReference>
<name>A0A2P6AUN5_9GAMM</name>
<dbReference type="AlphaFoldDB" id="A0A2P6AUN5"/>
<accession>A0A2P6AUN5</accession>
<dbReference type="PANTHER" id="PTHR30518:SF2">
    <property type="entry name" value="ENDOLYTIC MUREIN TRANSGLYCOSYLASE"/>
    <property type="match status" value="1"/>
</dbReference>
<dbReference type="Gene3D" id="3.30.160.60">
    <property type="entry name" value="Classic Zinc Finger"/>
    <property type="match status" value="1"/>
</dbReference>
<keyword evidence="5 7" id="KW-0456">Lyase</keyword>
<keyword evidence="6 7" id="KW-0961">Cell wall biogenesis/degradation</keyword>
<evidence type="ECO:0000313" key="8">
    <source>
        <dbReference type="EMBL" id="PQA50899.1"/>
    </source>
</evidence>
<dbReference type="InterPro" id="IPR003770">
    <property type="entry name" value="MLTG-like"/>
</dbReference>
<dbReference type="Pfam" id="PF02618">
    <property type="entry name" value="YceG"/>
    <property type="match status" value="1"/>
</dbReference>
<dbReference type="RefSeq" id="WP_105191128.1">
    <property type="nucleotide sequence ID" value="NZ_PTQZ01000015.1"/>
</dbReference>
<comment type="similarity">
    <text evidence="7">Belongs to the transglycosylase MltG family.</text>
</comment>